<reference evidence="2 3" key="1">
    <citation type="submission" date="2018-10" db="EMBL/GenBank/DDBJ databases">
        <title>Transmission dynamics of multidrug resistant bacteria on intensive care unit surfaces.</title>
        <authorList>
            <person name="D'Souza A.W."/>
            <person name="Potter R.F."/>
            <person name="Wallace M."/>
            <person name="Shupe A."/>
            <person name="Patel S."/>
            <person name="Sun S."/>
            <person name="Gul D."/>
            <person name="Kwon J.H."/>
            <person name="Andleeb S."/>
            <person name="Burnham C.-A.D."/>
            <person name="Dantas G."/>
        </authorList>
    </citation>
    <scope>NUCLEOTIDE SEQUENCE [LARGE SCALE GENOMIC DNA]</scope>
    <source>
        <strain evidence="2 3">AJ_385</strain>
    </source>
</reference>
<evidence type="ECO:0000313" key="2">
    <source>
        <dbReference type="EMBL" id="RSE24398.1"/>
    </source>
</evidence>
<proteinExistence type="predicted"/>
<protein>
    <submittedName>
        <fullName evidence="2">DUF2218 domain-containing protein</fullName>
    </submittedName>
</protein>
<evidence type="ECO:0000313" key="1">
    <source>
        <dbReference type="EMBL" id="MDH2172237.1"/>
    </source>
</evidence>
<reference evidence="1" key="2">
    <citation type="submission" date="2022-09" db="EMBL/GenBank/DDBJ databases">
        <title>Intensive care unit water sources are persistently colonized with multi-drug resistant bacteria and are the site of extensive horizontal gene transfer of antibiotic resistance genes.</title>
        <authorList>
            <person name="Diorio-Toth L."/>
        </authorList>
    </citation>
    <scope>NUCLEOTIDE SEQUENCE</scope>
    <source>
        <strain evidence="1">GD03649</strain>
    </source>
</reference>
<dbReference type="AlphaFoldDB" id="A0A345B234"/>
<dbReference type="Proteomes" id="UP000277537">
    <property type="component" value="Unassembled WGS sequence"/>
</dbReference>
<dbReference type="RefSeq" id="WP_058869007.1">
    <property type="nucleotide sequence ID" value="NZ_BKWH01000049.1"/>
</dbReference>
<dbReference type="InterPro" id="IPR014543">
    <property type="entry name" value="UCP028291"/>
</dbReference>
<gene>
    <name evidence="2" type="ORF">EGT73_06890</name>
    <name evidence="1" type="ORF">N5J46_07315</name>
</gene>
<dbReference type="Gene3D" id="3.30.310.50">
    <property type="entry name" value="Alpha-D-phosphohexomutase, C-terminal domain"/>
    <property type="match status" value="1"/>
</dbReference>
<comment type="caution">
    <text evidence="2">The sequence shown here is derived from an EMBL/GenBank/DDBJ whole genome shotgun (WGS) entry which is preliminary data.</text>
</comment>
<evidence type="ECO:0000313" key="3">
    <source>
        <dbReference type="Proteomes" id="UP000277537"/>
    </source>
</evidence>
<dbReference type="Pfam" id="PF09981">
    <property type="entry name" value="DUF2218"/>
    <property type="match status" value="1"/>
</dbReference>
<organism evidence="2 3">
    <name type="scientific">Acinetobacter johnsonii</name>
    <dbReference type="NCBI Taxonomy" id="40214"/>
    <lineage>
        <taxon>Bacteria</taxon>
        <taxon>Pseudomonadati</taxon>
        <taxon>Pseudomonadota</taxon>
        <taxon>Gammaproteobacteria</taxon>
        <taxon>Moraxellales</taxon>
        <taxon>Moraxellaceae</taxon>
        <taxon>Acinetobacter</taxon>
    </lineage>
</organism>
<dbReference type="EMBL" id="JAOCLH010000010">
    <property type="protein sequence ID" value="MDH2172237.1"/>
    <property type="molecule type" value="Genomic_DNA"/>
</dbReference>
<sequence>MKSTADIVTTDAARIAKRLVNHWKHKFEIEQESSSFTIIMPEARVLLNPQAEHLHVSIEASEEKLGHLEHVVLDHLIRMGQVPLTATWIQA</sequence>
<accession>A0A345B234</accession>
<dbReference type="Proteomes" id="UP001162261">
    <property type="component" value="Unassembled WGS sequence"/>
</dbReference>
<name>A0A345B234_ACIJO</name>
<dbReference type="EMBL" id="RHXE01000010">
    <property type="protein sequence ID" value="RSE24398.1"/>
    <property type="molecule type" value="Genomic_DNA"/>
</dbReference>